<dbReference type="STRING" id="278944.A0A4Z1I786"/>
<feature type="compositionally biased region" description="Basic residues" evidence="1">
    <location>
        <begin position="155"/>
        <end position="167"/>
    </location>
</feature>
<dbReference type="Proteomes" id="UP000297452">
    <property type="component" value="Unassembled WGS sequence"/>
</dbReference>
<feature type="region of interest" description="Disordered" evidence="1">
    <location>
        <begin position="98"/>
        <end position="178"/>
    </location>
</feature>
<organism evidence="2 3">
    <name type="scientific">Botryotinia narcissicola</name>
    <dbReference type="NCBI Taxonomy" id="278944"/>
    <lineage>
        <taxon>Eukaryota</taxon>
        <taxon>Fungi</taxon>
        <taxon>Dikarya</taxon>
        <taxon>Ascomycota</taxon>
        <taxon>Pezizomycotina</taxon>
        <taxon>Leotiomycetes</taxon>
        <taxon>Helotiales</taxon>
        <taxon>Sclerotiniaceae</taxon>
        <taxon>Botryotinia</taxon>
    </lineage>
</organism>
<name>A0A4Z1I786_9HELO</name>
<comment type="caution">
    <text evidence="2">The sequence shown here is derived from an EMBL/GenBank/DDBJ whole genome shotgun (WGS) entry which is preliminary data.</text>
</comment>
<proteinExistence type="predicted"/>
<dbReference type="AlphaFoldDB" id="A0A4Z1I786"/>
<feature type="compositionally biased region" description="Pro residues" evidence="1">
    <location>
        <begin position="137"/>
        <end position="147"/>
    </location>
</feature>
<accession>A0A4Z1I786</accession>
<gene>
    <name evidence="2" type="ORF">BOTNAR_0201g00250</name>
</gene>
<feature type="compositionally biased region" description="Basic and acidic residues" evidence="1">
    <location>
        <begin position="168"/>
        <end position="178"/>
    </location>
</feature>
<keyword evidence="3" id="KW-1185">Reference proteome</keyword>
<dbReference type="EMBL" id="PQXJ01000201">
    <property type="protein sequence ID" value="TGO57438.1"/>
    <property type="molecule type" value="Genomic_DNA"/>
</dbReference>
<evidence type="ECO:0000256" key="1">
    <source>
        <dbReference type="SAM" id="MobiDB-lite"/>
    </source>
</evidence>
<sequence>MRRTIRRYARTHLSQKQGPIFERTRDADLHDLSIDRLMHSWMQDVEWYWTPKDLSAIGDIGEPIDQDVWRFLPGMYGVIDSLGGGMAYVEMAIEMQRRRREESPLEEIPSGSEWEYQGKEGGPEPEPESEPESDKPLPSPKLTPGSPPYRDRYRGNKRRLTRSRKLRAYRDDGTVNFL</sequence>
<reference evidence="2 3" key="1">
    <citation type="submission" date="2017-12" db="EMBL/GenBank/DDBJ databases">
        <title>Comparative genomics of Botrytis spp.</title>
        <authorList>
            <person name="Valero-Jimenez C.A."/>
            <person name="Tapia P."/>
            <person name="Veloso J."/>
            <person name="Silva-Moreno E."/>
            <person name="Staats M."/>
            <person name="Valdes J.H."/>
            <person name="Van Kan J.A.L."/>
        </authorList>
    </citation>
    <scope>NUCLEOTIDE SEQUENCE [LARGE SCALE GENOMIC DNA]</scope>
    <source>
        <strain evidence="2 3">MUCL2120</strain>
    </source>
</reference>
<evidence type="ECO:0000313" key="2">
    <source>
        <dbReference type="EMBL" id="TGO57438.1"/>
    </source>
</evidence>
<evidence type="ECO:0000313" key="3">
    <source>
        <dbReference type="Proteomes" id="UP000297452"/>
    </source>
</evidence>
<protein>
    <submittedName>
        <fullName evidence="2">Uncharacterized protein</fullName>
    </submittedName>
</protein>